<dbReference type="EMBL" id="CACRXK020000216">
    <property type="protein sequence ID" value="CAB3979636.1"/>
    <property type="molecule type" value="Genomic_DNA"/>
</dbReference>
<dbReference type="InterPro" id="IPR044925">
    <property type="entry name" value="His-Me_finger_sf"/>
</dbReference>
<dbReference type="PANTHER" id="PTHR21472">
    <property type="entry name" value="ENDONUCLEASE DOMAIN-CONTAINING 1 PROTEIN ENDOD1"/>
    <property type="match status" value="1"/>
</dbReference>
<dbReference type="InterPro" id="IPR044929">
    <property type="entry name" value="DNA/RNA_non-sp_Endonuclease_sf"/>
</dbReference>
<protein>
    <submittedName>
        <fullName evidence="2">Endonuclease domain-containing 1 -like</fullName>
    </submittedName>
</protein>
<gene>
    <name evidence="2" type="ORF">PACLA_8A010207</name>
</gene>
<reference evidence="2" key="1">
    <citation type="submission" date="2020-04" db="EMBL/GenBank/DDBJ databases">
        <authorList>
            <person name="Alioto T."/>
            <person name="Alioto T."/>
            <person name="Gomez Garrido J."/>
        </authorList>
    </citation>
    <scope>NUCLEOTIDE SEQUENCE</scope>
    <source>
        <strain evidence="2">A484AB</strain>
    </source>
</reference>
<organism evidence="2 3">
    <name type="scientific">Paramuricea clavata</name>
    <name type="common">Red gorgonian</name>
    <name type="synonym">Violescent sea-whip</name>
    <dbReference type="NCBI Taxonomy" id="317549"/>
    <lineage>
        <taxon>Eukaryota</taxon>
        <taxon>Metazoa</taxon>
        <taxon>Cnidaria</taxon>
        <taxon>Anthozoa</taxon>
        <taxon>Octocorallia</taxon>
        <taxon>Malacalcyonacea</taxon>
        <taxon>Plexauridae</taxon>
        <taxon>Paramuricea</taxon>
    </lineage>
</organism>
<dbReference type="GO" id="GO:0003676">
    <property type="term" value="F:nucleic acid binding"/>
    <property type="evidence" value="ECO:0007669"/>
    <property type="project" value="InterPro"/>
</dbReference>
<feature type="domain" description="DNA/RNA non-specific endonuclease/pyrophosphatase/phosphodiesterase" evidence="1">
    <location>
        <begin position="20"/>
        <end position="159"/>
    </location>
</feature>
<keyword evidence="2" id="KW-0255">Endonuclease</keyword>
<name>A0A7D9D9G7_PARCT</name>
<comment type="caution">
    <text evidence="2">The sequence shown here is derived from an EMBL/GenBank/DDBJ whole genome shotgun (WGS) entry which is preliminary data.</text>
</comment>
<keyword evidence="2" id="KW-0378">Hydrolase</keyword>
<evidence type="ECO:0000313" key="3">
    <source>
        <dbReference type="Proteomes" id="UP001152795"/>
    </source>
</evidence>
<dbReference type="AlphaFoldDB" id="A0A7D9D9G7"/>
<keyword evidence="2" id="KW-0540">Nuclease</keyword>
<accession>A0A7D9D9G7</accession>
<dbReference type="PANTHER" id="PTHR21472:SF26">
    <property type="entry name" value="ENDONUCLEASE DOMAIN CONTAINING 1"/>
    <property type="match status" value="1"/>
</dbReference>
<dbReference type="Pfam" id="PF01223">
    <property type="entry name" value="Endonuclease_NS"/>
    <property type="match status" value="1"/>
</dbReference>
<proteinExistence type="predicted"/>
<evidence type="ECO:0000313" key="2">
    <source>
        <dbReference type="EMBL" id="CAB3979636.1"/>
    </source>
</evidence>
<dbReference type="InterPro" id="IPR001604">
    <property type="entry name" value="Endo_G_ENPP1-like_dom"/>
</dbReference>
<dbReference type="OrthoDB" id="5946466at2759"/>
<dbReference type="SUPFAM" id="SSF54060">
    <property type="entry name" value="His-Me finger endonucleases"/>
    <property type="match status" value="1"/>
</dbReference>
<dbReference type="InterPro" id="IPR039015">
    <property type="entry name" value="ENDOD1"/>
</dbReference>
<dbReference type="GO" id="GO:0046872">
    <property type="term" value="F:metal ion binding"/>
    <property type="evidence" value="ECO:0007669"/>
    <property type="project" value="InterPro"/>
</dbReference>
<dbReference type="GO" id="GO:0004519">
    <property type="term" value="F:endonuclease activity"/>
    <property type="evidence" value="ECO:0007669"/>
    <property type="project" value="UniProtKB-KW"/>
</dbReference>
<evidence type="ECO:0000259" key="1">
    <source>
        <dbReference type="Pfam" id="PF01223"/>
    </source>
</evidence>
<dbReference type="GO" id="GO:0016787">
    <property type="term" value="F:hydrolase activity"/>
    <property type="evidence" value="ECO:0007669"/>
    <property type="project" value="InterPro"/>
</dbReference>
<dbReference type="Proteomes" id="UP001152795">
    <property type="component" value="Unassembled WGS sequence"/>
</dbReference>
<dbReference type="Gene3D" id="3.40.570.10">
    <property type="entry name" value="Extracellular Endonuclease, subunit A"/>
    <property type="match status" value="1"/>
</dbReference>
<sequence length="208" mass="23158">MGQLLDWDSSGLCPNTSKYEVHKGHMIAARYGIGNAKRVKDTFTLTNVVPQERDFNSNRWMRAEGSLIQWAKNCQNIAPTATIEARIYIVVGVIPTSFYGTSKTKFFGSAGFGNFQGDSKIFSGFGYRILVPEIMWTAACCMYTDNTVAGTYAFWRHNHPSIAQVIYHTNNQSAVTDMFNSIQTEITATVPGATFSRPNVFPNQPNCN</sequence>
<keyword evidence="3" id="KW-1185">Reference proteome</keyword>